<feature type="domain" description="Fe2OG dioxygenase" evidence="13">
    <location>
        <begin position="347"/>
        <end position="441"/>
    </location>
</feature>
<comment type="catalytic activity">
    <reaction evidence="11">
        <text>a (2R,3S,4S)-leucoanthocyanidin + 2-oxoglutarate + O2 = a 4-H-anthocyanidin with a 3-hydroxy group + succinate + CO2 + 2 H2O</text>
        <dbReference type="Rhea" id="RHEA:54432"/>
        <dbReference type="ChEBI" id="CHEBI:15377"/>
        <dbReference type="ChEBI" id="CHEBI:15379"/>
        <dbReference type="ChEBI" id="CHEBI:16526"/>
        <dbReference type="ChEBI" id="CHEBI:16810"/>
        <dbReference type="ChEBI" id="CHEBI:30031"/>
        <dbReference type="ChEBI" id="CHEBI:138176"/>
        <dbReference type="ChEBI" id="CHEBI:138177"/>
        <dbReference type="EC" id="1.14.20.4"/>
    </reaction>
</comment>
<dbReference type="GO" id="GO:0046148">
    <property type="term" value="P:pigment biosynthetic process"/>
    <property type="evidence" value="ECO:0007669"/>
    <property type="project" value="UniProtKB-ARBA"/>
</dbReference>
<dbReference type="Pfam" id="PF03171">
    <property type="entry name" value="2OG-FeII_Oxy"/>
    <property type="match status" value="2"/>
</dbReference>
<reference evidence="14" key="3">
    <citation type="submission" date="2015-04" db="UniProtKB">
        <authorList>
            <consortium name="EnsemblPlants"/>
        </authorList>
    </citation>
    <scope>IDENTIFICATION</scope>
</reference>
<dbReference type="FunFam" id="2.60.120.330:FF:000009">
    <property type="entry name" value="Flavonol synthase"/>
    <property type="match status" value="1"/>
</dbReference>
<dbReference type="Proteomes" id="UP000032180">
    <property type="component" value="Chromosome 2"/>
</dbReference>
<dbReference type="InterPro" id="IPR044861">
    <property type="entry name" value="IPNS-like_FE2OG_OXY"/>
</dbReference>
<keyword evidence="4 12" id="KW-0479">Metal-binding</keyword>
<evidence type="ECO:0000256" key="8">
    <source>
        <dbReference type="ARBA" id="ARBA00023004"/>
    </source>
</evidence>
<comment type="cofactor">
    <cofactor evidence="1">
        <name>L-ascorbate</name>
        <dbReference type="ChEBI" id="CHEBI:38290"/>
    </cofactor>
</comment>
<reference evidence="15" key="2">
    <citation type="submission" date="2013-12" db="EMBL/GenBank/DDBJ databases">
        <authorList>
            <person name="Yu Y."/>
            <person name="Lee S."/>
            <person name="de Baynast K."/>
            <person name="Wissotski M."/>
            <person name="Liu L."/>
            <person name="Talag J."/>
            <person name="Goicoechea J."/>
            <person name="Angelova A."/>
            <person name="Jetty R."/>
            <person name="Kudrna D."/>
            <person name="Golser W."/>
            <person name="Rivera L."/>
            <person name="Zhang J."/>
            <person name="Wing R."/>
        </authorList>
    </citation>
    <scope>NUCLEOTIDE SEQUENCE</scope>
</reference>
<dbReference type="HOGENOM" id="CLU_569075_0_0_1"/>
<comment type="similarity">
    <text evidence="3 12">Belongs to the iron/ascorbate-dependent oxidoreductase family.</text>
</comment>
<evidence type="ECO:0000256" key="12">
    <source>
        <dbReference type="RuleBase" id="RU003682"/>
    </source>
</evidence>
<evidence type="ECO:0000256" key="5">
    <source>
        <dbReference type="ARBA" id="ARBA00022896"/>
    </source>
</evidence>
<dbReference type="GO" id="GO:0046872">
    <property type="term" value="F:metal ion binding"/>
    <property type="evidence" value="ECO:0007669"/>
    <property type="project" value="UniProtKB-KW"/>
</dbReference>
<keyword evidence="8 12" id="KW-0408">Iron</keyword>
<protein>
    <recommendedName>
        <fullName evidence="10">anthocyanidin synthase</fullName>
        <ecNumber evidence="10">1.14.20.4</ecNumber>
    </recommendedName>
</protein>
<dbReference type="SUPFAM" id="SSF51197">
    <property type="entry name" value="Clavaminate synthase-like"/>
    <property type="match status" value="2"/>
</dbReference>
<dbReference type="AlphaFoldDB" id="A0A0D9VLG7"/>
<proteinExistence type="inferred from homology"/>
<evidence type="ECO:0000256" key="2">
    <source>
        <dbReference type="ARBA" id="ARBA00004935"/>
    </source>
</evidence>
<dbReference type="Gene3D" id="2.60.120.330">
    <property type="entry name" value="B-lactam Antibiotic, Isopenicillin N Synthase, Chain"/>
    <property type="match status" value="2"/>
</dbReference>
<evidence type="ECO:0000256" key="3">
    <source>
        <dbReference type="ARBA" id="ARBA00008056"/>
    </source>
</evidence>
<keyword evidence="7 12" id="KW-0560">Oxidoreductase</keyword>
<evidence type="ECO:0000313" key="15">
    <source>
        <dbReference type="Proteomes" id="UP000032180"/>
    </source>
</evidence>
<dbReference type="Gramene" id="LPERR02G27670.1">
    <property type="protein sequence ID" value="LPERR02G27670.1"/>
    <property type="gene ID" value="LPERR02G27670"/>
</dbReference>
<sequence length="480" mass="53835">MADVQSVQALVTSSPASIPPEFVRSEHERPGVTTFRGGAAPEIPVIDMSAPDAGARVAEASADWGLFQVVNHGVPREAVAELQRVGREFFALPQEEKQRYAMDPSSGKIEGYGSKLQKDADGKKTWSDFFFHNVSPPAMVSHDVWPDRPVGYREANEVYCGHMIRFARKLFGHLSAGLGMEDGAMWEAFGGGEMVFLQKINFYPPCPEPELTLGVAPHTDLSTLTVLVPNEVQGLQVFRDGHWYDAAYVPDALIIHIGDQIEILSNGKYKAVLHRTTVNKEKTRMSWPVFIEPPPEHVVGPHPQLVTDESPAKYKAKKFKDYRHCKINKLPIYFTESYLLLPEGFGGGEMVFLQKINFYPPCPAPDTDLSTLTVLVPNDVQGLQVFRDGHWYDAAYVPDALIIHIGDQIEILSNGRYKAVLHRTTVNKEKTRMSWPVFIEPPPEYVVGPHPQLVTDESPSKYKAKKFEDYRHCKINKLPM</sequence>
<dbReference type="InterPro" id="IPR026992">
    <property type="entry name" value="DIOX_N"/>
</dbReference>
<comment type="pathway">
    <text evidence="2">Pigment biosynthesis; anthocyanin biosynthesis.</text>
</comment>
<reference evidence="14 15" key="1">
    <citation type="submission" date="2012-08" db="EMBL/GenBank/DDBJ databases">
        <title>Oryza genome evolution.</title>
        <authorList>
            <person name="Wing R.A."/>
        </authorList>
    </citation>
    <scope>NUCLEOTIDE SEQUENCE</scope>
</reference>
<dbReference type="EC" id="1.14.20.4" evidence="10"/>
<dbReference type="PROSITE" id="PS51471">
    <property type="entry name" value="FE2OG_OXY"/>
    <property type="match status" value="2"/>
</dbReference>
<evidence type="ECO:0000256" key="7">
    <source>
        <dbReference type="ARBA" id="ARBA00023002"/>
    </source>
</evidence>
<dbReference type="GO" id="GO:0031418">
    <property type="term" value="F:L-ascorbic acid binding"/>
    <property type="evidence" value="ECO:0007669"/>
    <property type="project" value="UniProtKB-KW"/>
</dbReference>
<dbReference type="GO" id="GO:0009813">
    <property type="term" value="P:flavonoid biosynthetic process"/>
    <property type="evidence" value="ECO:0007669"/>
    <property type="project" value="UniProtKB-KW"/>
</dbReference>
<keyword evidence="15" id="KW-1185">Reference proteome</keyword>
<keyword evidence="5" id="KW-0847">Vitamin C</keyword>
<dbReference type="EnsemblPlants" id="LPERR02G27670.1">
    <property type="protein sequence ID" value="LPERR02G27670.1"/>
    <property type="gene ID" value="LPERR02G27670"/>
</dbReference>
<dbReference type="STRING" id="77586.A0A0D9VLG7"/>
<dbReference type="InterPro" id="IPR005123">
    <property type="entry name" value="Oxoglu/Fe-dep_dioxygenase_dom"/>
</dbReference>
<organism evidence="14 15">
    <name type="scientific">Leersia perrieri</name>
    <dbReference type="NCBI Taxonomy" id="77586"/>
    <lineage>
        <taxon>Eukaryota</taxon>
        <taxon>Viridiplantae</taxon>
        <taxon>Streptophyta</taxon>
        <taxon>Embryophyta</taxon>
        <taxon>Tracheophyta</taxon>
        <taxon>Spermatophyta</taxon>
        <taxon>Magnoliopsida</taxon>
        <taxon>Liliopsida</taxon>
        <taxon>Poales</taxon>
        <taxon>Poaceae</taxon>
        <taxon>BOP clade</taxon>
        <taxon>Oryzoideae</taxon>
        <taxon>Oryzeae</taxon>
        <taxon>Oryzinae</taxon>
        <taxon>Leersia</taxon>
    </lineage>
</organism>
<evidence type="ECO:0000256" key="1">
    <source>
        <dbReference type="ARBA" id="ARBA00001961"/>
    </source>
</evidence>
<dbReference type="InterPro" id="IPR050295">
    <property type="entry name" value="Plant_2OG-oxidoreductases"/>
</dbReference>
<dbReference type="InterPro" id="IPR027443">
    <property type="entry name" value="IPNS-like_sf"/>
</dbReference>
<keyword evidence="9" id="KW-0284">Flavonoid biosynthesis</keyword>
<keyword evidence="6" id="KW-0223">Dioxygenase</keyword>
<evidence type="ECO:0000256" key="10">
    <source>
        <dbReference type="ARBA" id="ARBA00039062"/>
    </source>
</evidence>
<dbReference type="eggNOG" id="KOG0143">
    <property type="taxonomic scope" value="Eukaryota"/>
</dbReference>
<evidence type="ECO:0000256" key="9">
    <source>
        <dbReference type="ARBA" id="ARBA00023241"/>
    </source>
</evidence>
<accession>A0A0D9VLG7</accession>
<evidence type="ECO:0000256" key="4">
    <source>
        <dbReference type="ARBA" id="ARBA00022723"/>
    </source>
</evidence>
<name>A0A0D9VLG7_9ORYZ</name>
<dbReference type="PANTHER" id="PTHR47991">
    <property type="entry name" value="OXOGLUTARATE/IRON-DEPENDENT DIOXYGENASE"/>
    <property type="match status" value="1"/>
</dbReference>
<evidence type="ECO:0000313" key="14">
    <source>
        <dbReference type="EnsemblPlants" id="LPERR02G27670.1"/>
    </source>
</evidence>
<evidence type="ECO:0000256" key="6">
    <source>
        <dbReference type="ARBA" id="ARBA00022964"/>
    </source>
</evidence>
<evidence type="ECO:0000256" key="11">
    <source>
        <dbReference type="ARBA" id="ARBA00052206"/>
    </source>
</evidence>
<dbReference type="Pfam" id="PF14226">
    <property type="entry name" value="DIOX_N"/>
    <property type="match status" value="1"/>
</dbReference>
<dbReference type="GO" id="GO:0050589">
    <property type="term" value="F:leucocyanidin oxygenase activity"/>
    <property type="evidence" value="ECO:0007669"/>
    <property type="project" value="UniProtKB-EC"/>
</dbReference>
<feature type="domain" description="Fe2OG dioxygenase" evidence="13">
    <location>
        <begin position="191"/>
        <end position="293"/>
    </location>
</feature>
<evidence type="ECO:0000259" key="13">
    <source>
        <dbReference type="PROSITE" id="PS51471"/>
    </source>
</evidence>